<feature type="region of interest" description="Disordered" evidence="7">
    <location>
        <begin position="202"/>
        <end position="221"/>
    </location>
</feature>
<feature type="transmembrane region" description="Helical" evidence="8">
    <location>
        <begin position="764"/>
        <end position="786"/>
    </location>
</feature>
<keyword evidence="6 8" id="KW-0472">Membrane</keyword>
<accession>A0A068XYC6</accession>
<dbReference type="PANTHER" id="PTHR45965">
    <property type="entry name" value="INACTIVE RHOMBOID PROTEIN"/>
    <property type="match status" value="1"/>
</dbReference>
<sequence>MSTYKEVSKRTSFFSDSVISQAASPDSLKNRAVDLLVHGFINANEDWNSRRLRYNLKKYGNIKAEKLGKSCNEFSTSHLQPDSLLRSFLRRQVDLMTHLGTPTPFSPSGVSAYRNSALRTLSNLFMDTAVRRRRNHDRSNGGLVLHRMSGFEPTVLKLPAGTIVSSPLSNEILMSDTTWRASYAAPERHDRNLKVLNNKESQRAPLSHGTALRSAPVKGGATSRDFRSHSCIELHSYSLKTLSRGPLDLPVSGRRIFFPSTSTSQLSKTPNQTDGFADMLVDFAVKQTHKSKDVATLDAQVASHLETKIPVVSAAPRLSMVRPPPLNLGPTLAFTESRGTDYGANLDVRGSSSSTDNQSSNPLKHPSAKHAGPDAGTPYIIRPRVHRGENSSTPMSPLTPLILLKPDHHNGSKLLGRYRRSEPFRFLSHFFRRSKPTDEIYRQVDDSMLDYRPYFTYMLCFIHLLVMIFACVGYGFAPIGINLERTVNKQVMMPSLDIENVCRVQDENIWIGPQQANLIRMGALFSPCMRVDDTLNRVVVEAQKNWDRRSGCCVNMRDGTCYQSSRLFCSRSTSTWLHYSDNHDLLVAEALFDPQMESLASHSDFANFGSTTRPSIGPVCGLDPEFCAEPRSTGPFTWSSTDVTEWPICAHPVNTSSLAGFAPHMECEVVARPCCVGLKGECIITTPVHCTFLQGHYHSEAHLCSQVRCLQKVCGMVPFVIPSTPDQLSRLFVSLFLHAGILHLALSLFIQLTVMRHLEKLLGCVRIATVFILSGCFSGLASGIMLPYHVHMGPTGAHFALFGVSLMDSLQTIDIFVSPWSVILKQVVLVVFGVFIGFLPWLDNYAHISGFVSGVLLSYVFVPYLGYGNKNQLTMMRVANLRNQTIAGDSDQEIYQHKLEELLFHMRHRKLKVIMTCMVTWLLLFVLLLVVFIKWPLTNCTWCKYFNCLPWTPTLCDTLEVNVHAPARCINPRT</sequence>
<evidence type="ECO:0000259" key="9">
    <source>
        <dbReference type="Pfam" id="PF01694"/>
    </source>
</evidence>
<proteinExistence type="inferred from homology"/>
<feature type="region of interest" description="Disordered" evidence="7">
    <location>
        <begin position="343"/>
        <end position="375"/>
    </location>
</feature>
<dbReference type="InterPro" id="IPR051512">
    <property type="entry name" value="Inactive_Rhomboid"/>
</dbReference>
<feature type="transmembrane region" description="Helical" evidence="8">
    <location>
        <begin position="848"/>
        <end position="867"/>
    </location>
</feature>
<evidence type="ECO:0000313" key="10">
    <source>
        <dbReference type="EMBL" id="CDS35844.1"/>
    </source>
</evidence>
<dbReference type="Gene3D" id="1.20.1540.10">
    <property type="entry name" value="Rhomboid-like"/>
    <property type="match status" value="1"/>
</dbReference>
<keyword evidence="3 8" id="KW-0812">Transmembrane</keyword>
<dbReference type="GO" id="GO:0042058">
    <property type="term" value="P:regulation of epidermal growth factor receptor signaling pathway"/>
    <property type="evidence" value="ECO:0007669"/>
    <property type="project" value="TreeGrafter"/>
</dbReference>
<comment type="similarity">
    <text evidence="2">Belongs to the peptidase S54 family.</text>
</comment>
<comment type="subcellular location">
    <subcellularLocation>
        <location evidence="1">Endoplasmic reticulum membrane</location>
        <topology evidence="1">Multi-pass membrane protein</topology>
    </subcellularLocation>
</comment>
<feature type="compositionally biased region" description="Low complexity" evidence="7">
    <location>
        <begin position="351"/>
        <end position="360"/>
    </location>
</feature>
<dbReference type="InterPro" id="IPR035952">
    <property type="entry name" value="Rhomboid-like_sf"/>
</dbReference>
<evidence type="ECO:0000313" key="11">
    <source>
        <dbReference type="Proteomes" id="UP000017246"/>
    </source>
</evidence>
<evidence type="ECO:0000256" key="2">
    <source>
        <dbReference type="ARBA" id="ARBA00009045"/>
    </source>
</evidence>
<evidence type="ECO:0000256" key="3">
    <source>
        <dbReference type="ARBA" id="ARBA00022692"/>
    </source>
</evidence>
<keyword evidence="5 8" id="KW-1133">Transmembrane helix</keyword>
<evidence type="ECO:0000256" key="6">
    <source>
        <dbReference type="ARBA" id="ARBA00023136"/>
    </source>
</evidence>
<organism evidence="10 11">
    <name type="scientific">Echinococcus multilocularis</name>
    <name type="common">Fox tapeworm</name>
    <dbReference type="NCBI Taxonomy" id="6211"/>
    <lineage>
        <taxon>Eukaryota</taxon>
        <taxon>Metazoa</taxon>
        <taxon>Spiralia</taxon>
        <taxon>Lophotrochozoa</taxon>
        <taxon>Platyhelminthes</taxon>
        <taxon>Cestoda</taxon>
        <taxon>Eucestoda</taxon>
        <taxon>Cyclophyllidea</taxon>
        <taxon>Taeniidae</taxon>
        <taxon>Echinococcus</taxon>
    </lineage>
</organism>
<evidence type="ECO:0000256" key="8">
    <source>
        <dbReference type="SAM" id="Phobius"/>
    </source>
</evidence>
<dbReference type="STRING" id="6211.A0A068XYC6"/>
<feature type="transmembrane region" description="Helical" evidence="8">
    <location>
        <begin position="913"/>
        <end position="937"/>
    </location>
</feature>
<dbReference type="Proteomes" id="UP000017246">
    <property type="component" value="Unassembled WGS sequence"/>
</dbReference>
<protein>
    <submittedName>
        <fullName evidence="10">Inactive rhomboid protein 1</fullName>
    </submittedName>
</protein>
<keyword evidence="11" id="KW-1185">Reference proteome</keyword>
<gene>
    <name evidence="10" type="ORF">EmuJ_001179900</name>
</gene>
<dbReference type="PANTHER" id="PTHR45965:SF3">
    <property type="entry name" value="INACTIVE RHOMBOID PROTEIN 1"/>
    <property type="match status" value="1"/>
</dbReference>
<evidence type="ECO:0000256" key="4">
    <source>
        <dbReference type="ARBA" id="ARBA00022824"/>
    </source>
</evidence>
<dbReference type="eggNOG" id="KOG2290">
    <property type="taxonomic scope" value="Eukaryota"/>
</dbReference>
<evidence type="ECO:0000256" key="7">
    <source>
        <dbReference type="SAM" id="MobiDB-lite"/>
    </source>
</evidence>
<evidence type="ECO:0000256" key="5">
    <source>
        <dbReference type="ARBA" id="ARBA00022989"/>
    </source>
</evidence>
<dbReference type="OMA" id="QDENIWI"/>
<reference evidence="10" key="2">
    <citation type="submission" date="2015-11" db="EMBL/GenBank/DDBJ databases">
        <authorList>
            <person name="Zhang Y."/>
            <person name="Guo Z."/>
        </authorList>
    </citation>
    <scope>NUCLEOTIDE SEQUENCE</scope>
</reference>
<feature type="transmembrane region" description="Helical" evidence="8">
    <location>
        <begin position="822"/>
        <end position="842"/>
    </location>
</feature>
<dbReference type="SUPFAM" id="SSF144091">
    <property type="entry name" value="Rhomboid-like"/>
    <property type="match status" value="1"/>
</dbReference>
<dbReference type="OrthoDB" id="2146116at2759"/>
<dbReference type="GO" id="GO:0004252">
    <property type="term" value="F:serine-type endopeptidase activity"/>
    <property type="evidence" value="ECO:0007669"/>
    <property type="project" value="InterPro"/>
</dbReference>
<feature type="transmembrane region" description="Helical" evidence="8">
    <location>
        <begin position="454"/>
        <end position="477"/>
    </location>
</feature>
<evidence type="ECO:0000256" key="1">
    <source>
        <dbReference type="ARBA" id="ARBA00004477"/>
    </source>
</evidence>
<name>A0A068XYC6_ECHMU</name>
<dbReference type="Pfam" id="PF01694">
    <property type="entry name" value="Rhomboid"/>
    <property type="match status" value="1"/>
</dbReference>
<dbReference type="InterPro" id="IPR022764">
    <property type="entry name" value="Peptidase_S54_rhomboid_dom"/>
</dbReference>
<keyword evidence="4" id="KW-0256">Endoplasmic reticulum</keyword>
<dbReference type="GO" id="GO:0005789">
    <property type="term" value="C:endoplasmic reticulum membrane"/>
    <property type="evidence" value="ECO:0007669"/>
    <property type="project" value="UniProtKB-SubCell"/>
</dbReference>
<feature type="domain" description="Peptidase S54 rhomboid" evidence="9">
    <location>
        <begin position="726"/>
        <end position="862"/>
    </location>
</feature>
<dbReference type="GO" id="GO:0050708">
    <property type="term" value="P:regulation of protein secretion"/>
    <property type="evidence" value="ECO:0007669"/>
    <property type="project" value="TreeGrafter"/>
</dbReference>
<reference evidence="10" key="1">
    <citation type="journal article" date="2013" name="Nature">
        <title>The genomes of four tapeworm species reveal adaptations to parasitism.</title>
        <authorList>
            <person name="Tsai I.J."/>
            <person name="Zarowiecki M."/>
            <person name="Holroyd N."/>
            <person name="Garciarrubio A."/>
            <person name="Sanchez-Flores A."/>
            <person name="Brooks K.L."/>
            <person name="Tracey A."/>
            <person name="Bobes R.J."/>
            <person name="Fragoso G."/>
            <person name="Sciutto E."/>
            <person name="Aslett M."/>
            <person name="Beasley H."/>
            <person name="Bennett H.M."/>
            <person name="Cai J."/>
            <person name="Camicia F."/>
            <person name="Clark R."/>
            <person name="Cucher M."/>
            <person name="De Silva N."/>
            <person name="Day T.A."/>
            <person name="Deplazes P."/>
            <person name="Estrada K."/>
            <person name="Fernandez C."/>
            <person name="Holland P.W."/>
            <person name="Hou J."/>
            <person name="Hu S."/>
            <person name="Huckvale T."/>
            <person name="Hung S.S."/>
            <person name="Kamenetzky L."/>
            <person name="Keane J.A."/>
            <person name="Kiss F."/>
            <person name="Koziol U."/>
            <person name="Lambert O."/>
            <person name="Liu K."/>
            <person name="Luo X."/>
            <person name="Luo Y."/>
            <person name="Macchiaroli N."/>
            <person name="Nichol S."/>
            <person name="Paps J."/>
            <person name="Parkinson J."/>
            <person name="Pouchkina-Stantcheva N."/>
            <person name="Riddiford N."/>
            <person name="Rosenzvit M."/>
            <person name="Salinas G."/>
            <person name="Wasmuth J.D."/>
            <person name="Zamanian M."/>
            <person name="Zheng Y."/>
            <person name="Cai X."/>
            <person name="Soberon X."/>
            <person name="Olson P.D."/>
            <person name="Laclette J.P."/>
            <person name="Brehm K."/>
            <person name="Berriman M."/>
            <person name="Garciarrubio A."/>
            <person name="Bobes R.J."/>
            <person name="Fragoso G."/>
            <person name="Sanchez-Flores A."/>
            <person name="Estrada K."/>
            <person name="Cevallos M.A."/>
            <person name="Morett E."/>
            <person name="Gonzalez V."/>
            <person name="Portillo T."/>
            <person name="Ochoa-Leyva A."/>
            <person name="Jose M.V."/>
            <person name="Sciutto E."/>
            <person name="Landa A."/>
            <person name="Jimenez L."/>
            <person name="Valdes V."/>
            <person name="Carrero J.C."/>
            <person name="Larralde C."/>
            <person name="Morales-Montor J."/>
            <person name="Limon-Lason J."/>
            <person name="Soberon X."/>
            <person name="Laclette J.P."/>
        </authorList>
    </citation>
    <scope>NUCLEOTIDE SEQUENCE [LARGE SCALE GENOMIC DNA]</scope>
</reference>
<dbReference type="AlphaFoldDB" id="A0A068XYC6"/>
<dbReference type="EMBL" id="LN902841">
    <property type="protein sequence ID" value="CDS35844.1"/>
    <property type="molecule type" value="Genomic_DNA"/>
</dbReference>
<feature type="transmembrane region" description="Helical" evidence="8">
    <location>
        <begin position="731"/>
        <end position="752"/>
    </location>
</feature>